<feature type="transmembrane region" description="Helical" evidence="1">
    <location>
        <begin position="224"/>
        <end position="244"/>
    </location>
</feature>
<dbReference type="OrthoDB" id="2151407at2"/>
<feature type="transmembrane region" description="Helical" evidence="1">
    <location>
        <begin position="12"/>
        <end position="32"/>
    </location>
</feature>
<feature type="transmembrane region" description="Helical" evidence="1">
    <location>
        <begin position="283"/>
        <end position="304"/>
    </location>
</feature>
<feature type="transmembrane region" description="Helical" evidence="1">
    <location>
        <begin position="194"/>
        <end position="217"/>
    </location>
</feature>
<comment type="caution">
    <text evidence="2">The sequence shown here is derived from an EMBL/GenBank/DDBJ whole genome shotgun (WGS) entry which is preliminary data.</text>
</comment>
<evidence type="ECO:0000313" key="2">
    <source>
        <dbReference type="EMBL" id="MXQ63667.1"/>
    </source>
</evidence>
<feature type="transmembrane region" description="Helical" evidence="1">
    <location>
        <begin position="137"/>
        <end position="159"/>
    </location>
</feature>
<dbReference type="EMBL" id="WUTW01000001">
    <property type="protein sequence ID" value="MXQ63667.1"/>
    <property type="molecule type" value="Genomic_DNA"/>
</dbReference>
<evidence type="ECO:0008006" key="4">
    <source>
        <dbReference type="Google" id="ProtNLM"/>
    </source>
</evidence>
<sequence length="320" mass="31526">MQSSPVVRAVGVGLLGAVLQIVMVIAFAWPAARTAPRDVPLVAAGPGAAAVAQRLERERPGAFDVTTVRDEAAARAALTGRDAYGALVTGPSGVRVLVASGASPVVAQQLAQIAQGAPAHVEDLAPLPASDPRGAGFSALVLPLVMSGIGASVLFTFLLRSAAWRAAGVAVFAVAGGLGSIALAQGWLGVLPGSYAPVAACTVLAVAAVAGTITGLASLGRAGLGVGALTFLLLGNPLSGAASAPELLPAPWGAIGQWLPPGAAVTLLRSVAFFDGSGAGRPLAILAGWTVAGLLLLAAGAVRVGRRRVPVAERSPVLAV</sequence>
<keyword evidence="1" id="KW-1133">Transmembrane helix</keyword>
<dbReference type="Proteomes" id="UP000431901">
    <property type="component" value="Unassembled WGS sequence"/>
</dbReference>
<evidence type="ECO:0000256" key="1">
    <source>
        <dbReference type="SAM" id="Phobius"/>
    </source>
</evidence>
<gene>
    <name evidence="2" type="ORF">GQ466_06445</name>
</gene>
<keyword evidence="1" id="KW-0812">Transmembrane</keyword>
<organism evidence="2 3">
    <name type="scientific">Actinomadura rayongensis</name>
    <dbReference type="NCBI Taxonomy" id="1429076"/>
    <lineage>
        <taxon>Bacteria</taxon>
        <taxon>Bacillati</taxon>
        <taxon>Actinomycetota</taxon>
        <taxon>Actinomycetes</taxon>
        <taxon>Streptosporangiales</taxon>
        <taxon>Thermomonosporaceae</taxon>
        <taxon>Actinomadura</taxon>
    </lineage>
</organism>
<reference evidence="2 3" key="1">
    <citation type="submission" date="2019-12" db="EMBL/GenBank/DDBJ databases">
        <title>Nocardia macrotermitis sp. nov. and Nocardia aurantia sp. nov., isolated from the gut of the fungus growing-termite Macrotermes natalensis.</title>
        <authorList>
            <person name="Christine B."/>
            <person name="Rene B."/>
        </authorList>
    </citation>
    <scope>NUCLEOTIDE SEQUENCE [LARGE SCALE GENOMIC DNA]</scope>
    <source>
        <strain evidence="2 3">DSM 102126</strain>
    </source>
</reference>
<keyword evidence="1" id="KW-0472">Membrane</keyword>
<accession>A0A6I4W0A1</accession>
<proteinExistence type="predicted"/>
<dbReference type="AlphaFoldDB" id="A0A6I4W0A1"/>
<dbReference type="RefSeq" id="WP_161101796.1">
    <property type="nucleotide sequence ID" value="NZ_JBHLYI010000005.1"/>
</dbReference>
<feature type="transmembrane region" description="Helical" evidence="1">
    <location>
        <begin position="166"/>
        <end position="188"/>
    </location>
</feature>
<protein>
    <recommendedName>
        <fullName evidence="4">ABC transporter permease</fullName>
    </recommendedName>
</protein>
<name>A0A6I4W0A1_9ACTN</name>
<evidence type="ECO:0000313" key="3">
    <source>
        <dbReference type="Proteomes" id="UP000431901"/>
    </source>
</evidence>
<keyword evidence="3" id="KW-1185">Reference proteome</keyword>